<gene>
    <name evidence="2" type="ORF">LSINAPIS_LOCUS6134</name>
</gene>
<evidence type="ECO:0000256" key="1">
    <source>
        <dbReference type="SAM" id="SignalP"/>
    </source>
</evidence>
<sequence length="95" mass="10535">MLLLLGFVLSCFISAQSDTEKVIISVTLKTKITKGADGKEHWKATAKPIREVLNHSWKELVSEVGGPIIKELMNKAVAICNKFFAHQSTDKLEIP</sequence>
<name>A0A5E4QA52_9NEOP</name>
<protein>
    <submittedName>
        <fullName evidence="2">Uncharacterized protein</fullName>
    </submittedName>
</protein>
<reference evidence="2 3" key="1">
    <citation type="submission" date="2017-07" db="EMBL/GenBank/DDBJ databases">
        <authorList>
            <person name="Talla V."/>
            <person name="Backstrom N."/>
        </authorList>
    </citation>
    <scope>NUCLEOTIDE SEQUENCE [LARGE SCALE GENOMIC DNA]</scope>
</reference>
<proteinExistence type="predicted"/>
<dbReference type="AlphaFoldDB" id="A0A5E4QA52"/>
<dbReference type="EMBL" id="FZQP02001881">
    <property type="protein sequence ID" value="VVC94113.1"/>
    <property type="molecule type" value="Genomic_DNA"/>
</dbReference>
<organism evidence="2 3">
    <name type="scientific">Leptidea sinapis</name>
    <dbReference type="NCBI Taxonomy" id="189913"/>
    <lineage>
        <taxon>Eukaryota</taxon>
        <taxon>Metazoa</taxon>
        <taxon>Ecdysozoa</taxon>
        <taxon>Arthropoda</taxon>
        <taxon>Hexapoda</taxon>
        <taxon>Insecta</taxon>
        <taxon>Pterygota</taxon>
        <taxon>Neoptera</taxon>
        <taxon>Endopterygota</taxon>
        <taxon>Lepidoptera</taxon>
        <taxon>Glossata</taxon>
        <taxon>Ditrysia</taxon>
        <taxon>Papilionoidea</taxon>
        <taxon>Pieridae</taxon>
        <taxon>Dismorphiinae</taxon>
        <taxon>Leptidea</taxon>
    </lineage>
</organism>
<dbReference type="Proteomes" id="UP000324832">
    <property type="component" value="Unassembled WGS sequence"/>
</dbReference>
<dbReference type="InterPro" id="IPR038606">
    <property type="entry name" value="To_sf"/>
</dbReference>
<evidence type="ECO:0000313" key="3">
    <source>
        <dbReference type="Proteomes" id="UP000324832"/>
    </source>
</evidence>
<feature type="chain" id="PRO_5022784153" evidence="1">
    <location>
        <begin position="18"/>
        <end position="95"/>
    </location>
</feature>
<evidence type="ECO:0000313" key="2">
    <source>
        <dbReference type="EMBL" id="VVC94113.1"/>
    </source>
</evidence>
<accession>A0A5E4QA52</accession>
<keyword evidence="1" id="KW-0732">Signal</keyword>
<dbReference type="Gene3D" id="3.15.10.30">
    <property type="entry name" value="Haemolymph juvenile hormone binding protein"/>
    <property type="match status" value="1"/>
</dbReference>
<feature type="signal peptide" evidence="1">
    <location>
        <begin position="1"/>
        <end position="17"/>
    </location>
</feature>
<keyword evidence="3" id="KW-1185">Reference proteome</keyword>